<dbReference type="EMBL" id="CP037422">
    <property type="protein sequence ID" value="QDU07472.1"/>
    <property type="molecule type" value="Genomic_DNA"/>
</dbReference>
<evidence type="ECO:0000313" key="2">
    <source>
        <dbReference type="Proteomes" id="UP000318384"/>
    </source>
</evidence>
<protein>
    <submittedName>
        <fullName evidence="1">Uncharacterized protein</fullName>
    </submittedName>
</protein>
<dbReference type="RefSeq" id="WP_145171443.1">
    <property type="nucleotide sequence ID" value="NZ_CP037422.1"/>
</dbReference>
<sequence length="59" mass="6783">MKKHGFNTVTILMKTPFEGRMFADRIDESRSAFQQTSSAASESFHAEVSFTAPRRIPFW</sequence>
<evidence type="ECO:0000313" key="1">
    <source>
        <dbReference type="EMBL" id="QDU07472.1"/>
    </source>
</evidence>
<organism evidence="1 2">
    <name type="scientific">Gimesia aquarii</name>
    <dbReference type="NCBI Taxonomy" id="2527964"/>
    <lineage>
        <taxon>Bacteria</taxon>
        <taxon>Pseudomonadati</taxon>
        <taxon>Planctomycetota</taxon>
        <taxon>Planctomycetia</taxon>
        <taxon>Planctomycetales</taxon>
        <taxon>Planctomycetaceae</taxon>
        <taxon>Gimesia</taxon>
    </lineage>
</organism>
<reference evidence="1 2" key="1">
    <citation type="submission" date="2019-03" db="EMBL/GenBank/DDBJ databases">
        <title>Deep-cultivation of Planctomycetes and their phenomic and genomic characterization uncovers novel biology.</title>
        <authorList>
            <person name="Wiegand S."/>
            <person name="Jogler M."/>
            <person name="Boedeker C."/>
            <person name="Pinto D."/>
            <person name="Vollmers J."/>
            <person name="Rivas-Marin E."/>
            <person name="Kohn T."/>
            <person name="Peeters S.H."/>
            <person name="Heuer A."/>
            <person name="Rast P."/>
            <person name="Oberbeckmann S."/>
            <person name="Bunk B."/>
            <person name="Jeske O."/>
            <person name="Meyerdierks A."/>
            <person name="Storesund J.E."/>
            <person name="Kallscheuer N."/>
            <person name="Luecker S."/>
            <person name="Lage O.M."/>
            <person name="Pohl T."/>
            <person name="Merkel B.J."/>
            <person name="Hornburger P."/>
            <person name="Mueller R.-W."/>
            <person name="Bruemmer F."/>
            <person name="Labrenz M."/>
            <person name="Spormann A.M."/>
            <person name="Op den Camp H."/>
            <person name="Overmann J."/>
            <person name="Amann R."/>
            <person name="Jetten M.S.M."/>
            <person name="Mascher T."/>
            <person name="Medema M.H."/>
            <person name="Devos D.P."/>
            <person name="Kaster A.-K."/>
            <person name="Ovreas L."/>
            <person name="Rohde M."/>
            <person name="Galperin M.Y."/>
            <person name="Jogler C."/>
        </authorList>
    </citation>
    <scope>NUCLEOTIDE SEQUENCE [LARGE SCALE GENOMIC DNA]</scope>
    <source>
        <strain evidence="1 2">V202</strain>
    </source>
</reference>
<keyword evidence="2" id="KW-1185">Reference proteome</keyword>
<name>A0A517WQD4_9PLAN</name>
<dbReference type="Proteomes" id="UP000318384">
    <property type="component" value="Chromosome"/>
</dbReference>
<dbReference type="AlphaFoldDB" id="A0A517WQD4"/>
<gene>
    <name evidence="1" type="ORF">V202x_08280</name>
</gene>
<proteinExistence type="predicted"/>
<accession>A0A517WQD4</accession>